<sequence>MFKDDVTPDDSLLEQIFTTNQPRTISVFLQNWDKCVFKAGFQDHRSTCVVRLEAENESPRSFPMVAAMQQIAATITPEIIPRTFRVGKAHNAQGRKFHFSVNEFVEGDVLEDVWHQMSAGEHSAVVTELVEALEKLHSVRLSDKGVKEIVNKTLRENGDEVPESLEQPGVFGGPHTGFVNGGLALLHCIMERRQLKKPFCTVETIVDSPDIKVQSNFQELGLVTLKKSDIDVWPGEAVFCHNDLTPRNIILQKHDPSSGKATRKLAGIIDWELAGFYPASYELSLQDTYPGANRHLSFYVLLKEHMQKLVPRSSSQIVLLQAMELIFESQQRSLLEGTNVPAHIRKRLMEKSKMVRHKDPYVGWTRSQQDEPFPDSAAIQKLENDVVKEMAARK</sequence>
<dbReference type="PANTHER" id="PTHR21310">
    <property type="entry name" value="AMINOGLYCOSIDE PHOSPHOTRANSFERASE-RELATED-RELATED"/>
    <property type="match status" value="1"/>
</dbReference>
<evidence type="ECO:0000259" key="1">
    <source>
        <dbReference type="Pfam" id="PF01636"/>
    </source>
</evidence>
<organism evidence="2 3">
    <name type="scientific">Periconia macrospinosa</name>
    <dbReference type="NCBI Taxonomy" id="97972"/>
    <lineage>
        <taxon>Eukaryota</taxon>
        <taxon>Fungi</taxon>
        <taxon>Dikarya</taxon>
        <taxon>Ascomycota</taxon>
        <taxon>Pezizomycotina</taxon>
        <taxon>Dothideomycetes</taxon>
        <taxon>Pleosporomycetidae</taxon>
        <taxon>Pleosporales</taxon>
        <taxon>Massarineae</taxon>
        <taxon>Periconiaceae</taxon>
        <taxon>Periconia</taxon>
    </lineage>
</organism>
<proteinExistence type="predicted"/>
<gene>
    <name evidence="2" type="ORF">DM02DRAFT_505008</name>
</gene>
<dbReference type="InterPro" id="IPR051678">
    <property type="entry name" value="AGP_Transferase"/>
</dbReference>
<dbReference type="EMBL" id="KZ806604">
    <property type="protein sequence ID" value="PVH90179.1"/>
    <property type="molecule type" value="Genomic_DNA"/>
</dbReference>
<feature type="domain" description="Aminoglycoside phosphotransferase" evidence="1">
    <location>
        <begin position="43"/>
        <end position="283"/>
    </location>
</feature>
<dbReference type="AlphaFoldDB" id="A0A2V1CY31"/>
<dbReference type="Proteomes" id="UP000244855">
    <property type="component" value="Unassembled WGS sequence"/>
</dbReference>
<keyword evidence="3" id="KW-1185">Reference proteome</keyword>
<name>A0A2V1CY31_9PLEO</name>
<evidence type="ECO:0000313" key="2">
    <source>
        <dbReference type="EMBL" id="PVH90179.1"/>
    </source>
</evidence>
<accession>A0A2V1CY31</accession>
<dbReference type="OrthoDB" id="2906425at2759"/>
<feature type="non-terminal residue" evidence="2">
    <location>
        <position position="394"/>
    </location>
</feature>
<dbReference type="InterPro" id="IPR011009">
    <property type="entry name" value="Kinase-like_dom_sf"/>
</dbReference>
<dbReference type="Pfam" id="PF01636">
    <property type="entry name" value="APH"/>
    <property type="match status" value="1"/>
</dbReference>
<reference evidence="2 3" key="1">
    <citation type="journal article" date="2018" name="Sci. Rep.">
        <title>Comparative genomics provides insights into the lifestyle and reveals functional heterogeneity of dark septate endophytic fungi.</title>
        <authorList>
            <person name="Knapp D.G."/>
            <person name="Nemeth J.B."/>
            <person name="Barry K."/>
            <person name="Hainaut M."/>
            <person name="Henrissat B."/>
            <person name="Johnson J."/>
            <person name="Kuo A."/>
            <person name="Lim J.H.P."/>
            <person name="Lipzen A."/>
            <person name="Nolan M."/>
            <person name="Ohm R.A."/>
            <person name="Tamas L."/>
            <person name="Grigoriev I.V."/>
            <person name="Spatafora J.W."/>
            <person name="Nagy L.G."/>
            <person name="Kovacs G.M."/>
        </authorList>
    </citation>
    <scope>NUCLEOTIDE SEQUENCE [LARGE SCALE GENOMIC DNA]</scope>
    <source>
        <strain evidence="2 3">DSE2036</strain>
    </source>
</reference>
<dbReference type="InterPro" id="IPR002575">
    <property type="entry name" value="Aminoglycoside_PTrfase"/>
</dbReference>
<evidence type="ECO:0000313" key="3">
    <source>
        <dbReference type="Proteomes" id="UP000244855"/>
    </source>
</evidence>
<dbReference type="PANTHER" id="PTHR21310:SF15">
    <property type="entry name" value="AMINOGLYCOSIDE PHOSPHOTRANSFERASE DOMAIN-CONTAINING PROTEIN"/>
    <property type="match status" value="1"/>
</dbReference>
<dbReference type="SUPFAM" id="SSF56112">
    <property type="entry name" value="Protein kinase-like (PK-like)"/>
    <property type="match status" value="1"/>
</dbReference>
<dbReference type="Gene3D" id="3.90.1200.10">
    <property type="match status" value="1"/>
</dbReference>
<protein>
    <recommendedName>
        <fullName evidence="1">Aminoglycoside phosphotransferase domain-containing protein</fullName>
    </recommendedName>
</protein>